<evidence type="ECO:0000313" key="10">
    <source>
        <dbReference type="Proteomes" id="UP000075221"/>
    </source>
</evidence>
<keyword evidence="4 6" id="KW-0238">DNA-binding</keyword>
<dbReference type="NCBIfam" id="NF033543">
    <property type="entry name" value="transpos_IS256"/>
    <property type="match status" value="1"/>
</dbReference>
<comment type="similarity">
    <text evidence="2 6">Belongs to the transposase mutator family.</text>
</comment>
<dbReference type="GO" id="GO:0004803">
    <property type="term" value="F:transposase activity"/>
    <property type="evidence" value="ECO:0007669"/>
    <property type="project" value="UniProtKB-UniRule"/>
</dbReference>
<evidence type="ECO:0000313" key="11">
    <source>
        <dbReference type="Proteomes" id="UP000178666"/>
    </source>
</evidence>
<dbReference type="RefSeq" id="WP_062818953.1">
    <property type="nucleotide sequence ID" value="NZ_CP014352.1"/>
</dbReference>
<name>A0AAC9AMT5_9ACTN</name>
<reference evidence="8 10" key="2">
    <citation type="submission" date="2016-02" db="EMBL/GenBank/DDBJ databases">
        <title>Complete Genome Sequence of Propionibacterium acidipropionici ATCC 55737.</title>
        <authorList>
            <person name="Luna Flores C.H."/>
            <person name="Nielsen L.K."/>
            <person name="Marcellin E."/>
        </authorList>
    </citation>
    <scope>NUCLEOTIDE SEQUENCE [LARGE SCALE GENOMIC DNA]</scope>
    <source>
        <strain evidence="8 10">ATCC 55737</strain>
    </source>
</reference>
<organism evidence="8 10">
    <name type="scientific">Acidipropionibacterium acidipropionici</name>
    <dbReference type="NCBI Taxonomy" id="1748"/>
    <lineage>
        <taxon>Bacteria</taxon>
        <taxon>Bacillati</taxon>
        <taxon>Actinomycetota</taxon>
        <taxon>Actinomycetes</taxon>
        <taxon>Propionibacteriales</taxon>
        <taxon>Propionibacteriaceae</taxon>
        <taxon>Acidipropionibacterium</taxon>
    </lineage>
</organism>
<evidence type="ECO:0000256" key="2">
    <source>
        <dbReference type="ARBA" id="ARBA00010961"/>
    </source>
</evidence>
<protein>
    <recommendedName>
        <fullName evidence="6">Mutator family transposase</fullName>
    </recommendedName>
</protein>
<dbReference type="InterPro" id="IPR001207">
    <property type="entry name" value="Transposase_mutator"/>
</dbReference>
<evidence type="ECO:0000313" key="8">
    <source>
        <dbReference type="EMBL" id="AMS04510.1"/>
    </source>
</evidence>
<dbReference type="PANTHER" id="PTHR33217">
    <property type="entry name" value="TRANSPOSASE FOR INSERTION SEQUENCE ELEMENT IS1081"/>
    <property type="match status" value="1"/>
</dbReference>
<evidence type="ECO:0000256" key="6">
    <source>
        <dbReference type="RuleBase" id="RU365089"/>
    </source>
</evidence>
<reference evidence="9 11" key="1">
    <citation type="journal article" date="2016" name="Plant Dis.">
        <title>Improved production of propionic acid using genome shuffling.</title>
        <authorList>
            <person name="Luna-Flores C.H."/>
            <person name="Palfreyman R.W."/>
            <person name="Kromer J.O."/>
            <person name="Nielsen L.K."/>
            <person name="Marcellin E."/>
        </authorList>
    </citation>
    <scope>NUCLEOTIDE SEQUENCE [LARGE SCALE GENOMIC DNA]</scope>
    <source>
        <strain evidence="9 11">F3E8</strain>
    </source>
</reference>
<sequence>MTQTQSALSTLLTELLNDPEVAHDQVFRRLLQAGLQDLVDAEATATIGAGRYERSSTRTTRRNGTRSKTLETPAGEVDLEIPKLRQGSFFPALLHPRRRVDKALYAVISQAWVDGVSTRKVEKLMHALGNESGISKSTVSRVCADIDETVTEFLTRKLDHTWFPYVYLDATFVDVRTRGRVTSQAVVVATGVSGLGRREILGMSVGDTESTDFWTTFLRSLRERGLKVATDADPLGVVLVTSDAHGGIRNAVKAILPGAGWQRCRVHFARNVTQRLGSRAAKPVNALISAVFAQTTPEALRAQYRQVAESLADPFPQIAQMMDEAERDLTAFTGFPPEHWVKIWSNNPIERLNREIKRRADVVQIFPDRDSVTRLVGAVLQEQHDEWQYGERRYLSETSMRRLVDHLTDTDEPQPHALPLTA</sequence>
<dbReference type="GO" id="GO:0003677">
    <property type="term" value="F:DNA binding"/>
    <property type="evidence" value="ECO:0007669"/>
    <property type="project" value="UniProtKB-UniRule"/>
</dbReference>
<dbReference type="GO" id="GO:0006313">
    <property type="term" value="P:DNA transposition"/>
    <property type="evidence" value="ECO:0007669"/>
    <property type="project" value="UniProtKB-UniRule"/>
</dbReference>
<dbReference type="Proteomes" id="UP000075221">
    <property type="component" value="Chromosome"/>
</dbReference>
<evidence type="ECO:0000313" key="9">
    <source>
        <dbReference type="EMBL" id="AOZ46003.1"/>
    </source>
</evidence>
<proteinExistence type="inferred from homology"/>
<gene>
    <name evidence="9" type="ORF">A8L58_03925</name>
    <name evidence="8" type="ORF">AXH35_02460</name>
</gene>
<keyword evidence="5 6" id="KW-0233">DNA recombination</keyword>
<evidence type="ECO:0000256" key="7">
    <source>
        <dbReference type="SAM" id="MobiDB-lite"/>
    </source>
</evidence>
<comment type="function">
    <text evidence="1 6">Required for the transposition of the insertion element.</text>
</comment>
<evidence type="ECO:0000256" key="5">
    <source>
        <dbReference type="ARBA" id="ARBA00023172"/>
    </source>
</evidence>
<dbReference type="EMBL" id="CP015970">
    <property type="protein sequence ID" value="AOZ46003.1"/>
    <property type="molecule type" value="Genomic_DNA"/>
</dbReference>
<dbReference type="EMBL" id="CP014352">
    <property type="protein sequence ID" value="AMS04510.1"/>
    <property type="molecule type" value="Genomic_DNA"/>
</dbReference>
<dbReference type="PANTHER" id="PTHR33217:SF7">
    <property type="entry name" value="TRANSPOSASE FOR INSERTION SEQUENCE ELEMENT IS1081"/>
    <property type="match status" value="1"/>
</dbReference>
<keyword evidence="6" id="KW-0814">Transposable element</keyword>
<evidence type="ECO:0000256" key="1">
    <source>
        <dbReference type="ARBA" id="ARBA00002190"/>
    </source>
</evidence>
<keyword evidence="3 6" id="KW-0815">Transposition</keyword>
<evidence type="ECO:0000256" key="3">
    <source>
        <dbReference type="ARBA" id="ARBA00022578"/>
    </source>
</evidence>
<dbReference type="AlphaFoldDB" id="A0AAC9AMT5"/>
<dbReference type="Pfam" id="PF00872">
    <property type="entry name" value="Transposase_mut"/>
    <property type="match status" value="1"/>
</dbReference>
<accession>A0AAC9AMT5</accession>
<dbReference type="Proteomes" id="UP000178666">
    <property type="component" value="Chromosome"/>
</dbReference>
<keyword evidence="11" id="KW-1185">Reference proteome</keyword>
<feature type="region of interest" description="Disordered" evidence="7">
    <location>
        <begin position="50"/>
        <end position="72"/>
    </location>
</feature>
<evidence type="ECO:0000256" key="4">
    <source>
        <dbReference type="ARBA" id="ARBA00023125"/>
    </source>
</evidence>